<keyword evidence="3" id="KW-1185">Reference proteome</keyword>
<feature type="compositionally biased region" description="Low complexity" evidence="1">
    <location>
        <begin position="841"/>
        <end position="858"/>
    </location>
</feature>
<feature type="compositionally biased region" description="Low complexity" evidence="1">
    <location>
        <begin position="813"/>
        <end position="827"/>
    </location>
</feature>
<feature type="compositionally biased region" description="Low complexity" evidence="1">
    <location>
        <begin position="213"/>
        <end position="234"/>
    </location>
</feature>
<feature type="compositionally biased region" description="Basic and acidic residues" evidence="1">
    <location>
        <begin position="859"/>
        <end position="884"/>
    </location>
</feature>
<feature type="compositionally biased region" description="Basic residues" evidence="1">
    <location>
        <begin position="1042"/>
        <end position="1051"/>
    </location>
</feature>
<feature type="compositionally biased region" description="Polar residues" evidence="1">
    <location>
        <begin position="673"/>
        <end position="683"/>
    </location>
</feature>
<feature type="compositionally biased region" description="Low complexity" evidence="1">
    <location>
        <begin position="1021"/>
        <end position="1035"/>
    </location>
</feature>
<feature type="region of interest" description="Disordered" evidence="1">
    <location>
        <begin position="41"/>
        <end position="169"/>
    </location>
</feature>
<feature type="region of interest" description="Disordered" evidence="1">
    <location>
        <begin position="199"/>
        <end position="385"/>
    </location>
</feature>
<feature type="compositionally biased region" description="Polar residues" evidence="1">
    <location>
        <begin position="111"/>
        <end position="120"/>
    </location>
</feature>
<evidence type="ECO:0000256" key="1">
    <source>
        <dbReference type="SAM" id="MobiDB-lite"/>
    </source>
</evidence>
<feature type="region of interest" description="Disordered" evidence="1">
    <location>
        <begin position="458"/>
        <end position="493"/>
    </location>
</feature>
<dbReference type="GeneID" id="37016915"/>
<evidence type="ECO:0000313" key="3">
    <source>
        <dbReference type="Proteomes" id="UP000245942"/>
    </source>
</evidence>
<feature type="compositionally biased region" description="Polar residues" evidence="1">
    <location>
        <begin position="953"/>
        <end position="967"/>
    </location>
</feature>
<feature type="compositionally biased region" description="Low complexity" evidence="1">
    <location>
        <begin position="133"/>
        <end position="161"/>
    </location>
</feature>
<dbReference type="Proteomes" id="UP000245942">
    <property type="component" value="Unassembled WGS sequence"/>
</dbReference>
<name>A0A316TYM4_9BASI</name>
<feature type="compositionally biased region" description="Low complexity" evidence="1">
    <location>
        <begin position="921"/>
        <end position="951"/>
    </location>
</feature>
<proteinExistence type="predicted"/>
<feature type="compositionally biased region" description="Polar residues" evidence="1">
    <location>
        <begin position="266"/>
        <end position="279"/>
    </location>
</feature>
<feature type="region of interest" description="Disordered" evidence="1">
    <location>
        <begin position="1"/>
        <end position="22"/>
    </location>
</feature>
<organism evidence="2 3">
    <name type="scientific">Pseudomicrostroma glucosiphilum</name>
    <dbReference type="NCBI Taxonomy" id="1684307"/>
    <lineage>
        <taxon>Eukaryota</taxon>
        <taxon>Fungi</taxon>
        <taxon>Dikarya</taxon>
        <taxon>Basidiomycota</taxon>
        <taxon>Ustilaginomycotina</taxon>
        <taxon>Exobasidiomycetes</taxon>
        <taxon>Microstromatales</taxon>
        <taxon>Microstromatales incertae sedis</taxon>
        <taxon>Pseudomicrostroma</taxon>
    </lineage>
</organism>
<sequence length="1063" mass="112012">MSAPTAGPAVSSADTEKQARSKEVAFADQCILIPVGYSSAIPSYPANEHESSSLAGPSRSRGSDDLQRMPPQHITQVYNPVSADEPALPQTEIQQQHHQPRAEGPLVSKDATLSTTNTLPVPSLKSILKQPGRARASSMSRDQSSSSVSMRSTSTAAAAASPIAPGTPVKVVPQSFKATLQAPTPQKGVAAPRPAYRPLVLGSASDDEDDLPAPRIAAAPALSAPLSQASAPLKSPKRYPHDGQGPPVIHSEGLLIAAGRQHRNTFESTARSLPSSPSFSAAELPAKSSPSLDLPGTQDGSQQHSGASRTSGLSAKTLSPAETSTARTSGSTLTRSVSESSHLVRAAPGSHRPHWLRRGRSSPLSQPEEPTTDDHASDSELDQSSPIVSEPELVPLNIDCVCQHCSGRINASLSATYIAHWSKGARAKWLADRKQAAQNEIGGERIKAQALSLSRSDTALVLPDSSRRSTRSPPPLSAQRANDPTRISAPIGSHQSFRGVVTYHSVLQPSANDSARSNEAHVALRPPPAVEQSDEDANADLQQILDRNKGIGTSLADKVQVDEVDKKHGRASQPNVLAGLSSPELEMAHDGYFQPVDSFPAFRSSPVGVSEEETIDADAALAHQVELEVRAREERHRNEKVRRRGGARAMMAMLEEAGTQEDIAKEQRLLRRSSLNSDAQPPVTSGHEDSLGRIIAPPSPALSSPVLRSNSPFFDRLRDGLRSSSRNSNRSTPSEDSRHAHAAPEVQSTQAQHTVPPTNKSQTPEDDRARRGRHSTGGIKEKSSTRGSDALLTPAMNQSHLSARLTGKEHAHSPSPSQSPKSDSSRPTKPSKLGSSPAPTPALLLPPVSKVSPLSGSVEDSKSADPLRAKRPSADERRVVDPDRLAVATTKGLASSSAMSPLKSSQSRDKDKVYFGTTWNPSLSSSAASLPSGSTPPEGKGSAAQASKGAATSVPQLEPGTSASAVQQREGAATKKPSAPRESVNPPSGTAAGATSSPTPRRSASQGQPSSLQRETEKKAAQSQSKSSAASAASADQTAERLKKRSLRRRLSAPIKGFFESIS</sequence>
<accession>A0A316TYM4</accession>
<evidence type="ECO:0000313" key="2">
    <source>
        <dbReference type="EMBL" id="PWN17814.1"/>
    </source>
</evidence>
<feature type="compositionally biased region" description="Low complexity" evidence="1">
    <location>
        <begin position="895"/>
        <end position="905"/>
    </location>
</feature>
<dbReference type="AlphaFoldDB" id="A0A316TYM4"/>
<feature type="compositionally biased region" description="Polar residues" evidence="1">
    <location>
        <begin position="985"/>
        <end position="1013"/>
    </location>
</feature>
<gene>
    <name evidence="2" type="ORF">BCV69DRAFT_315207</name>
</gene>
<reference evidence="2 3" key="1">
    <citation type="journal article" date="2018" name="Mol. Biol. Evol.">
        <title>Broad Genomic Sampling Reveals a Smut Pathogenic Ancestry of the Fungal Clade Ustilaginomycotina.</title>
        <authorList>
            <person name="Kijpornyongpan T."/>
            <person name="Mondo S.J."/>
            <person name="Barry K."/>
            <person name="Sandor L."/>
            <person name="Lee J."/>
            <person name="Lipzen A."/>
            <person name="Pangilinan J."/>
            <person name="LaButti K."/>
            <person name="Hainaut M."/>
            <person name="Henrissat B."/>
            <person name="Grigoriev I.V."/>
            <person name="Spatafora J.W."/>
            <person name="Aime M.C."/>
        </authorList>
    </citation>
    <scope>NUCLEOTIDE SEQUENCE [LARGE SCALE GENOMIC DNA]</scope>
    <source>
        <strain evidence="2 3">MCA 4718</strain>
    </source>
</reference>
<feature type="compositionally biased region" description="Low complexity" evidence="1">
    <location>
        <begin position="722"/>
        <end position="731"/>
    </location>
</feature>
<feature type="compositionally biased region" description="Low complexity" evidence="1">
    <location>
        <begin position="693"/>
        <end position="709"/>
    </location>
</feature>
<feature type="compositionally biased region" description="Polar residues" evidence="1">
    <location>
        <begin position="746"/>
        <end position="762"/>
    </location>
</feature>
<feature type="compositionally biased region" description="Polar residues" evidence="1">
    <location>
        <begin position="298"/>
        <end position="341"/>
    </location>
</feature>
<protein>
    <submittedName>
        <fullName evidence="2">Uncharacterized protein</fullName>
    </submittedName>
</protein>
<dbReference type="RefSeq" id="XP_025344974.1">
    <property type="nucleotide sequence ID" value="XM_025495181.1"/>
</dbReference>
<dbReference type="OrthoDB" id="2548380at2759"/>
<feature type="compositionally biased region" description="Basic residues" evidence="1">
    <location>
        <begin position="351"/>
        <end position="360"/>
    </location>
</feature>
<feature type="region of interest" description="Disordered" evidence="1">
    <location>
        <begin position="673"/>
        <end position="1063"/>
    </location>
</feature>
<dbReference type="EMBL" id="KZ819340">
    <property type="protein sequence ID" value="PWN17814.1"/>
    <property type="molecule type" value="Genomic_DNA"/>
</dbReference>